<dbReference type="RefSeq" id="WP_386049701.1">
    <property type="nucleotide sequence ID" value="NZ_JBHUIO010000023.1"/>
</dbReference>
<evidence type="ECO:0000256" key="2">
    <source>
        <dbReference type="SAM" id="Phobius"/>
    </source>
</evidence>
<dbReference type="InterPro" id="IPR050695">
    <property type="entry name" value="N-acetylmuramoyl_amidase_3"/>
</dbReference>
<sequence>MRKIGKMPVWRFGVLVALFLVGSFGLYVGIGQWLTEPSSLSWTLPLNGQVIVIDAGHGGVDPGAVSKTGVLEKEIALQVAKRLRDYLQQGGAHVIMIREEDRDLAEEQTKGYSRRKGEDLKERARIIRESDATLFISLHCNAFLSSKSTGAHTLYDSEFPESKQLAELIQAALGETIDNSRNVKKREDLYLLKQANKPGVLVELGFLSNPDETLQLQTTSYQQKLALGVYKGILSYYANR</sequence>
<gene>
    <name evidence="4" type="primary">cwlD</name>
    <name evidence="4" type="ORF">ACFSOY_20430</name>
</gene>
<keyword evidence="2" id="KW-0812">Transmembrane</keyword>
<organism evidence="4 5">
    <name type="scientific">Tumebacillus lipolyticus</name>
    <dbReference type="NCBI Taxonomy" id="1280370"/>
    <lineage>
        <taxon>Bacteria</taxon>
        <taxon>Bacillati</taxon>
        <taxon>Bacillota</taxon>
        <taxon>Bacilli</taxon>
        <taxon>Bacillales</taxon>
        <taxon>Alicyclobacillaceae</taxon>
        <taxon>Tumebacillus</taxon>
    </lineage>
</organism>
<keyword evidence="2" id="KW-1133">Transmembrane helix</keyword>
<dbReference type="InterPro" id="IPR002508">
    <property type="entry name" value="MurNAc-LAA_cat"/>
</dbReference>
<evidence type="ECO:0000313" key="4">
    <source>
        <dbReference type="EMBL" id="MFD2172313.1"/>
    </source>
</evidence>
<keyword evidence="5" id="KW-1185">Reference proteome</keyword>
<dbReference type="NCBIfam" id="TIGR02883">
    <property type="entry name" value="spore_cwlD"/>
    <property type="match status" value="1"/>
</dbReference>
<protein>
    <submittedName>
        <fullName evidence="4">N-acetylmuramoyl-L-alanine amidase CwlD</fullName>
        <ecNumber evidence="4">3.5.1.28</ecNumber>
    </submittedName>
</protein>
<comment type="caution">
    <text evidence="4">The sequence shown here is derived from an EMBL/GenBank/DDBJ whole genome shotgun (WGS) entry which is preliminary data.</text>
</comment>
<dbReference type="SMART" id="SM00646">
    <property type="entry name" value="Ami_3"/>
    <property type="match status" value="1"/>
</dbReference>
<dbReference type="Gene3D" id="3.40.630.40">
    <property type="entry name" value="Zn-dependent exopeptidases"/>
    <property type="match status" value="1"/>
</dbReference>
<name>A0ABW5A233_9BACL</name>
<dbReference type="Proteomes" id="UP001597343">
    <property type="component" value="Unassembled WGS sequence"/>
</dbReference>
<dbReference type="PANTHER" id="PTHR30404">
    <property type="entry name" value="N-ACETYLMURAMOYL-L-ALANINE AMIDASE"/>
    <property type="match status" value="1"/>
</dbReference>
<evidence type="ECO:0000256" key="1">
    <source>
        <dbReference type="ARBA" id="ARBA00022801"/>
    </source>
</evidence>
<proteinExistence type="predicted"/>
<keyword evidence="1 4" id="KW-0378">Hydrolase</keyword>
<dbReference type="InterPro" id="IPR014234">
    <property type="entry name" value="Spore_CwlD"/>
</dbReference>
<keyword evidence="2" id="KW-0472">Membrane</keyword>
<dbReference type="EMBL" id="JBHUIO010000023">
    <property type="protein sequence ID" value="MFD2172313.1"/>
    <property type="molecule type" value="Genomic_DNA"/>
</dbReference>
<dbReference type="SUPFAM" id="SSF53187">
    <property type="entry name" value="Zn-dependent exopeptidases"/>
    <property type="match status" value="1"/>
</dbReference>
<reference evidence="5" key="1">
    <citation type="journal article" date="2019" name="Int. J. Syst. Evol. Microbiol.">
        <title>The Global Catalogue of Microorganisms (GCM) 10K type strain sequencing project: providing services to taxonomists for standard genome sequencing and annotation.</title>
        <authorList>
            <consortium name="The Broad Institute Genomics Platform"/>
            <consortium name="The Broad Institute Genome Sequencing Center for Infectious Disease"/>
            <person name="Wu L."/>
            <person name="Ma J."/>
        </authorList>
    </citation>
    <scope>NUCLEOTIDE SEQUENCE [LARGE SCALE GENOMIC DNA]</scope>
    <source>
        <strain evidence="5">CGMCC 1.13574</strain>
    </source>
</reference>
<dbReference type="CDD" id="cd02696">
    <property type="entry name" value="MurNAc-LAA"/>
    <property type="match status" value="1"/>
</dbReference>
<dbReference type="GO" id="GO:0008745">
    <property type="term" value="F:N-acetylmuramoyl-L-alanine amidase activity"/>
    <property type="evidence" value="ECO:0007669"/>
    <property type="project" value="UniProtKB-EC"/>
</dbReference>
<evidence type="ECO:0000313" key="5">
    <source>
        <dbReference type="Proteomes" id="UP001597343"/>
    </source>
</evidence>
<accession>A0ABW5A233</accession>
<dbReference type="Pfam" id="PF01520">
    <property type="entry name" value="Amidase_3"/>
    <property type="match status" value="1"/>
</dbReference>
<feature type="transmembrane region" description="Helical" evidence="2">
    <location>
        <begin position="12"/>
        <end position="34"/>
    </location>
</feature>
<feature type="domain" description="MurNAc-LAA" evidence="3">
    <location>
        <begin position="124"/>
        <end position="234"/>
    </location>
</feature>
<dbReference type="PANTHER" id="PTHR30404:SF0">
    <property type="entry name" value="N-ACETYLMURAMOYL-L-ALANINE AMIDASE AMIC"/>
    <property type="match status" value="1"/>
</dbReference>
<evidence type="ECO:0000259" key="3">
    <source>
        <dbReference type="SMART" id="SM00646"/>
    </source>
</evidence>
<dbReference type="EC" id="3.5.1.28" evidence="4"/>